<keyword evidence="1" id="KW-0812">Transmembrane</keyword>
<keyword evidence="1" id="KW-1133">Transmembrane helix</keyword>
<evidence type="ECO:0000313" key="2">
    <source>
        <dbReference type="EMBL" id="KKL26845.1"/>
    </source>
</evidence>
<organism evidence="2">
    <name type="scientific">marine sediment metagenome</name>
    <dbReference type="NCBI Taxonomy" id="412755"/>
    <lineage>
        <taxon>unclassified sequences</taxon>
        <taxon>metagenomes</taxon>
        <taxon>ecological metagenomes</taxon>
    </lineage>
</organism>
<dbReference type="AlphaFoldDB" id="A0A0F9BY49"/>
<accession>A0A0F9BY49</accession>
<evidence type="ECO:0000256" key="1">
    <source>
        <dbReference type="SAM" id="Phobius"/>
    </source>
</evidence>
<feature type="transmembrane region" description="Helical" evidence="1">
    <location>
        <begin position="6"/>
        <end position="28"/>
    </location>
</feature>
<name>A0A0F9BY49_9ZZZZ</name>
<gene>
    <name evidence="2" type="ORF">LCGC14_2391210</name>
</gene>
<reference evidence="2" key="1">
    <citation type="journal article" date="2015" name="Nature">
        <title>Complex archaea that bridge the gap between prokaryotes and eukaryotes.</title>
        <authorList>
            <person name="Spang A."/>
            <person name="Saw J.H."/>
            <person name="Jorgensen S.L."/>
            <person name="Zaremba-Niedzwiedzka K."/>
            <person name="Martijn J."/>
            <person name="Lind A.E."/>
            <person name="van Eijk R."/>
            <person name="Schleper C."/>
            <person name="Guy L."/>
            <person name="Ettema T.J."/>
        </authorList>
    </citation>
    <scope>NUCLEOTIDE SEQUENCE</scope>
</reference>
<keyword evidence="1" id="KW-0472">Membrane</keyword>
<comment type="caution">
    <text evidence="2">The sequence shown here is derived from an EMBL/GenBank/DDBJ whole genome shotgun (WGS) entry which is preliminary data.</text>
</comment>
<proteinExistence type="predicted"/>
<sequence>MKDWKIAAAAFLVVGVIAVIFILTLFALMEILLG</sequence>
<dbReference type="EMBL" id="LAZR01035689">
    <property type="protein sequence ID" value="KKL26845.1"/>
    <property type="molecule type" value="Genomic_DNA"/>
</dbReference>
<protein>
    <submittedName>
        <fullName evidence="2">Uncharacterized protein</fullName>
    </submittedName>
</protein>